<feature type="domain" description="DDE Tnp4" evidence="3">
    <location>
        <begin position="198"/>
        <end position="363"/>
    </location>
</feature>
<evidence type="ECO:0000259" key="3">
    <source>
        <dbReference type="Pfam" id="PF13359"/>
    </source>
</evidence>
<dbReference type="Proteomes" id="UP000247409">
    <property type="component" value="Unassembled WGS sequence"/>
</dbReference>
<gene>
    <name evidence="4" type="ORF">BWQ96_09956</name>
</gene>
<organism evidence="4 5">
    <name type="scientific">Gracilariopsis chorda</name>
    <dbReference type="NCBI Taxonomy" id="448386"/>
    <lineage>
        <taxon>Eukaryota</taxon>
        <taxon>Rhodophyta</taxon>
        <taxon>Florideophyceae</taxon>
        <taxon>Rhodymeniophycidae</taxon>
        <taxon>Gracilariales</taxon>
        <taxon>Gracilariaceae</taxon>
        <taxon>Gracilariopsis</taxon>
    </lineage>
</organism>
<dbReference type="OrthoDB" id="2668416at2759"/>
<name>A0A2V3IE22_9FLOR</name>
<proteinExistence type="predicted"/>
<dbReference type="Pfam" id="PF13359">
    <property type="entry name" value="DDE_Tnp_4"/>
    <property type="match status" value="1"/>
</dbReference>
<comment type="cofactor">
    <cofactor evidence="1">
        <name>a divalent metal cation</name>
        <dbReference type="ChEBI" id="CHEBI:60240"/>
    </cofactor>
</comment>
<evidence type="ECO:0000313" key="5">
    <source>
        <dbReference type="Proteomes" id="UP000247409"/>
    </source>
</evidence>
<evidence type="ECO:0000256" key="1">
    <source>
        <dbReference type="ARBA" id="ARBA00001968"/>
    </source>
</evidence>
<dbReference type="STRING" id="448386.A0A2V3IE22"/>
<dbReference type="GO" id="GO:0046872">
    <property type="term" value="F:metal ion binding"/>
    <property type="evidence" value="ECO:0007669"/>
    <property type="project" value="UniProtKB-KW"/>
</dbReference>
<evidence type="ECO:0000313" key="4">
    <source>
        <dbReference type="EMBL" id="PXF40335.1"/>
    </source>
</evidence>
<keyword evidence="5" id="KW-1185">Reference proteome</keyword>
<dbReference type="AlphaFoldDB" id="A0A2V3IE22"/>
<sequence length="386" mass="44112">MDAIPDIDLSENEEQRSSASIGVAYHELKIYRATYSICLLLQLLLELFNDKVDRDYFVNALFPKLDLLQQLTSGHISTFKTVTGLYPGEFECLSERSCPILFCRSRYSGQILMTTGRPTKLNPQERLLSVILYLRHNYSVRYGSSSWNYSRSSLHEDALFICEIITVVMAREAKWLNIVRRAQLRTRISQVPGCVGFVDGTLCRIRQPNCSDHRAYFRRCKKMYCFNTCVVVDHDGLFIYVSAGYVGSFHDARVLKETPLGSNWQQYFTFDLNSPSPLEFVLGDPGYMEMDQFVPSRLDAIEFSDVDAHSVLQAFNKMHAGFCVAVEWGIGGLKCKFKKFLETCLNRRDTFELIFSTAAILTNFMHRRKKDYATSMEGGTNGESGE</sequence>
<dbReference type="InterPro" id="IPR027806">
    <property type="entry name" value="HARBI1_dom"/>
</dbReference>
<protein>
    <recommendedName>
        <fullName evidence="3">DDE Tnp4 domain-containing protein</fullName>
    </recommendedName>
</protein>
<keyword evidence="2" id="KW-0479">Metal-binding</keyword>
<dbReference type="EMBL" id="NBIV01000310">
    <property type="protein sequence ID" value="PXF40335.1"/>
    <property type="molecule type" value="Genomic_DNA"/>
</dbReference>
<comment type="caution">
    <text evidence="4">The sequence shown here is derived from an EMBL/GenBank/DDBJ whole genome shotgun (WGS) entry which is preliminary data.</text>
</comment>
<evidence type="ECO:0000256" key="2">
    <source>
        <dbReference type="ARBA" id="ARBA00022723"/>
    </source>
</evidence>
<reference evidence="4 5" key="1">
    <citation type="journal article" date="2018" name="Mol. Biol. Evol.">
        <title>Analysis of the draft genome of the red seaweed Gracilariopsis chorda provides insights into genome size evolution in Rhodophyta.</title>
        <authorList>
            <person name="Lee J."/>
            <person name="Yang E.C."/>
            <person name="Graf L."/>
            <person name="Yang J.H."/>
            <person name="Qiu H."/>
            <person name="Zel Zion U."/>
            <person name="Chan C.X."/>
            <person name="Stephens T.G."/>
            <person name="Weber A.P.M."/>
            <person name="Boo G.H."/>
            <person name="Boo S.M."/>
            <person name="Kim K.M."/>
            <person name="Shin Y."/>
            <person name="Jung M."/>
            <person name="Lee S.J."/>
            <person name="Yim H.S."/>
            <person name="Lee J.H."/>
            <person name="Bhattacharya D."/>
            <person name="Yoon H.S."/>
        </authorList>
    </citation>
    <scope>NUCLEOTIDE SEQUENCE [LARGE SCALE GENOMIC DNA]</scope>
    <source>
        <strain evidence="4 5">SKKU-2015</strain>
        <tissue evidence="4">Whole body</tissue>
    </source>
</reference>
<accession>A0A2V3IE22</accession>